<dbReference type="AlphaFoldDB" id="A0A0B2VY29"/>
<proteinExistence type="predicted"/>
<keyword evidence="1" id="KW-1133">Transmembrane helix</keyword>
<name>A0A0B2VY29_TOXCA</name>
<evidence type="ECO:0000313" key="3">
    <source>
        <dbReference type="Proteomes" id="UP000031036"/>
    </source>
</evidence>
<evidence type="ECO:0000256" key="1">
    <source>
        <dbReference type="SAM" id="Phobius"/>
    </source>
</evidence>
<keyword evidence="3" id="KW-1185">Reference proteome</keyword>
<keyword evidence="1" id="KW-0472">Membrane</keyword>
<feature type="transmembrane region" description="Helical" evidence="1">
    <location>
        <begin position="61"/>
        <end position="82"/>
    </location>
</feature>
<dbReference type="EMBL" id="JPKZ01000722">
    <property type="protein sequence ID" value="KHN85865.1"/>
    <property type="molecule type" value="Genomic_DNA"/>
</dbReference>
<protein>
    <submittedName>
        <fullName evidence="2">Uncharacterized protein</fullName>
    </submittedName>
</protein>
<dbReference type="OrthoDB" id="419617at2759"/>
<accession>A0A0B2VY29</accession>
<dbReference type="Proteomes" id="UP000031036">
    <property type="component" value="Unassembled WGS sequence"/>
</dbReference>
<comment type="caution">
    <text evidence="2">The sequence shown here is derived from an EMBL/GenBank/DDBJ whole genome shotgun (WGS) entry which is preliminary data.</text>
</comment>
<sequence length="128" mass="15170">MCITCVRLDMQLLKNNAVKPIIFCDRPSTSHYMASKQEDNNRKLLEELNRTRQLMMKNTRYFIVLFVIQGGFFLIFGLQQSIRFTELSESGNVSEIIASHFRFFRYAKWLCILSFTFSTFPNELLFFI</sequence>
<keyword evidence="1" id="KW-0812">Transmembrane</keyword>
<reference evidence="2 3" key="1">
    <citation type="submission" date="2014-11" db="EMBL/GenBank/DDBJ databases">
        <title>Genetic blueprint of the zoonotic pathogen Toxocara canis.</title>
        <authorList>
            <person name="Zhu X.-Q."/>
            <person name="Korhonen P.K."/>
            <person name="Cai H."/>
            <person name="Young N.D."/>
            <person name="Nejsum P."/>
            <person name="von Samson-Himmelstjerna G."/>
            <person name="Boag P.R."/>
            <person name="Tan P."/>
            <person name="Li Q."/>
            <person name="Min J."/>
            <person name="Yang Y."/>
            <person name="Wang X."/>
            <person name="Fang X."/>
            <person name="Hall R.S."/>
            <person name="Hofmann A."/>
            <person name="Sternberg P.W."/>
            <person name="Jex A.R."/>
            <person name="Gasser R.B."/>
        </authorList>
    </citation>
    <scope>NUCLEOTIDE SEQUENCE [LARGE SCALE GENOMIC DNA]</scope>
    <source>
        <strain evidence="2">PN_DK_2014</strain>
    </source>
</reference>
<gene>
    <name evidence="2" type="ORF">Tcan_11320</name>
</gene>
<evidence type="ECO:0000313" key="2">
    <source>
        <dbReference type="EMBL" id="KHN85865.1"/>
    </source>
</evidence>
<organism evidence="2 3">
    <name type="scientific">Toxocara canis</name>
    <name type="common">Canine roundworm</name>
    <dbReference type="NCBI Taxonomy" id="6265"/>
    <lineage>
        <taxon>Eukaryota</taxon>
        <taxon>Metazoa</taxon>
        <taxon>Ecdysozoa</taxon>
        <taxon>Nematoda</taxon>
        <taxon>Chromadorea</taxon>
        <taxon>Rhabditida</taxon>
        <taxon>Spirurina</taxon>
        <taxon>Ascaridomorpha</taxon>
        <taxon>Ascaridoidea</taxon>
        <taxon>Toxocaridae</taxon>
        <taxon>Toxocara</taxon>
    </lineage>
</organism>